<organism evidence="5 6">
    <name type="scientific">Euzebyella saccharophila</name>
    <dbReference type="NCBI Taxonomy" id="679664"/>
    <lineage>
        <taxon>Bacteria</taxon>
        <taxon>Pseudomonadati</taxon>
        <taxon>Bacteroidota</taxon>
        <taxon>Flavobacteriia</taxon>
        <taxon>Flavobacteriales</taxon>
        <taxon>Flavobacteriaceae</taxon>
        <taxon>Euzebyella</taxon>
    </lineage>
</organism>
<evidence type="ECO:0000313" key="6">
    <source>
        <dbReference type="Proteomes" id="UP001595814"/>
    </source>
</evidence>
<reference evidence="6" key="1">
    <citation type="journal article" date="2019" name="Int. J. Syst. Evol. Microbiol.">
        <title>The Global Catalogue of Microorganisms (GCM) 10K type strain sequencing project: providing services to taxonomists for standard genome sequencing and annotation.</title>
        <authorList>
            <consortium name="The Broad Institute Genomics Platform"/>
            <consortium name="The Broad Institute Genome Sequencing Center for Infectious Disease"/>
            <person name="Wu L."/>
            <person name="Ma J."/>
        </authorList>
    </citation>
    <scope>NUCLEOTIDE SEQUENCE [LARGE SCALE GENOMIC DNA]</scope>
    <source>
        <strain evidence="6">CECT 7477</strain>
    </source>
</reference>
<dbReference type="InterPro" id="IPR000917">
    <property type="entry name" value="Sulfatase_N"/>
</dbReference>
<proteinExistence type="inferred from homology"/>
<dbReference type="Gene3D" id="3.30.1120.10">
    <property type="match status" value="1"/>
</dbReference>
<comment type="caution">
    <text evidence="5">The sequence shown here is derived from an EMBL/GenBank/DDBJ whole genome shotgun (WGS) entry which is preliminary data.</text>
</comment>
<dbReference type="InterPro" id="IPR017850">
    <property type="entry name" value="Alkaline_phosphatase_core_sf"/>
</dbReference>
<dbReference type="CDD" id="cd16026">
    <property type="entry name" value="GALNS_like"/>
    <property type="match status" value="1"/>
</dbReference>
<evidence type="ECO:0000256" key="1">
    <source>
        <dbReference type="ARBA" id="ARBA00008779"/>
    </source>
</evidence>
<evidence type="ECO:0000256" key="3">
    <source>
        <dbReference type="SAM" id="MobiDB-lite"/>
    </source>
</evidence>
<keyword evidence="2" id="KW-0378">Hydrolase</keyword>
<dbReference type="PROSITE" id="PS51257">
    <property type="entry name" value="PROKAR_LIPOPROTEIN"/>
    <property type="match status" value="1"/>
</dbReference>
<evidence type="ECO:0000256" key="2">
    <source>
        <dbReference type="ARBA" id="ARBA00022801"/>
    </source>
</evidence>
<dbReference type="PANTHER" id="PTHR42693">
    <property type="entry name" value="ARYLSULFATASE FAMILY MEMBER"/>
    <property type="match status" value="1"/>
</dbReference>
<comment type="similarity">
    <text evidence="1">Belongs to the sulfatase family.</text>
</comment>
<dbReference type="PANTHER" id="PTHR42693:SF53">
    <property type="entry name" value="ENDO-4-O-SULFATASE"/>
    <property type="match status" value="1"/>
</dbReference>
<gene>
    <name evidence="5" type="ORF">ACFOUT_05030</name>
</gene>
<sequence length="480" mass="53879">MKNWIALLSFCFLFIACKDASKQEAKAQKSNQPNVVLIFTDDQGYQDVGIFGADDIATPNLDQMAKDGVKLTSFYSAQAVCSASRAGILTGCYPNRIGIHNAMMPNSNVGLHPSETTIAEMLKDKGYTTAIYGKWHLGDHPDFLPTKNGFDEWFGIPYSNDMWPLHPQQGPIFDFGPLPPYQNETVIDTLTDQSQLTTQITEHSVDFINRNKEKPFFLYVPHPQPHVPLYVSDKFKGKSNRGLYGDVIMEIDWSVGQIMQALEKNDLTNNTIVIFTSDNGPWLAYGNHAGSAKPYREGKGTAWEGGQREPFLIKYPKQLEGGQTVDVPVMAIDILPTIAELTDSKLPEKTIDGKNVWPIFSGVSTKSPHEAYFFYYRVNELFGVRYGKWKLYFPHRYRTMIGGTPGGDGLPGNYTMVDLKEIELYDLEADESETMNVANEHPEIVEKIKTLADEMRGRLGDSLRDMEGSETREPGRVTKS</sequence>
<dbReference type="Proteomes" id="UP001595814">
    <property type="component" value="Unassembled WGS sequence"/>
</dbReference>
<dbReference type="InterPro" id="IPR050738">
    <property type="entry name" value="Sulfatase"/>
</dbReference>
<dbReference type="Gene3D" id="3.40.720.10">
    <property type="entry name" value="Alkaline Phosphatase, subunit A"/>
    <property type="match status" value="1"/>
</dbReference>
<protein>
    <submittedName>
        <fullName evidence="5">Sulfatase</fullName>
    </submittedName>
</protein>
<dbReference type="EMBL" id="JBHSAW010000004">
    <property type="protein sequence ID" value="MFC4095226.1"/>
    <property type="molecule type" value="Genomic_DNA"/>
</dbReference>
<dbReference type="Pfam" id="PF00884">
    <property type="entry name" value="Sulfatase"/>
    <property type="match status" value="1"/>
</dbReference>
<keyword evidence="6" id="KW-1185">Reference proteome</keyword>
<dbReference type="SUPFAM" id="SSF53649">
    <property type="entry name" value="Alkaline phosphatase-like"/>
    <property type="match status" value="1"/>
</dbReference>
<evidence type="ECO:0000259" key="4">
    <source>
        <dbReference type="Pfam" id="PF00884"/>
    </source>
</evidence>
<feature type="domain" description="Sulfatase N-terminal" evidence="4">
    <location>
        <begin position="33"/>
        <end position="343"/>
    </location>
</feature>
<evidence type="ECO:0000313" key="5">
    <source>
        <dbReference type="EMBL" id="MFC4095226.1"/>
    </source>
</evidence>
<feature type="region of interest" description="Disordered" evidence="3">
    <location>
        <begin position="459"/>
        <end position="480"/>
    </location>
</feature>
<accession>A0ABV8JNQ0</accession>
<dbReference type="Pfam" id="PF14707">
    <property type="entry name" value="Sulfatase_C"/>
    <property type="match status" value="1"/>
</dbReference>
<name>A0ABV8JNQ0_9FLAO</name>
<dbReference type="RefSeq" id="WP_192461063.1">
    <property type="nucleotide sequence ID" value="NZ_JACYFJ010000001.1"/>
</dbReference>